<evidence type="ECO:0000256" key="1">
    <source>
        <dbReference type="SAM" id="MobiDB-lite"/>
    </source>
</evidence>
<feature type="signal peptide" evidence="2">
    <location>
        <begin position="1"/>
        <end position="27"/>
    </location>
</feature>
<organism evidence="3 4">
    <name type="scientific">Vombatus ursinus</name>
    <name type="common">Common wombat</name>
    <dbReference type="NCBI Taxonomy" id="29139"/>
    <lineage>
        <taxon>Eukaryota</taxon>
        <taxon>Metazoa</taxon>
        <taxon>Chordata</taxon>
        <taxon>Craniata</taxon>
        <taxon>Vertebrata</taxon>
        <taxon>Euteleostomi</taxon>
        <taxon>Mammalia</taxon>
        <taxon>Metatheria</taxon>
        <taxon>Diprotodontia</taxon>
        <taxon>Vombatidae</taxon>
        <taxon>Vombatus</taxon>
    </lineage>
</organism>
<reference evidence="3" key="2">
    <citation type="submission" date="2025-08" db="UniProtKB">
        <authorList>
            <consortium name="Ensembl"/>
        </authorList>
    </citation>
    <scope>IDENTIFICATION</scope>
</reference>
<dbReference type="Proteomes" id="UP000314987">
    <property type="component" value="Unassembled WGS sequence"/>
</dbReference>
<reference evidence="3" key="3">
    <citation type="submission" date="2025-09" db="UniProtKB">
        <authorList>
            <consortium name="Ensembl"/>
        </authorList>
    </citation>
    <scope>IDENTIFICATION</scope>
</reference>
<proteinExistence type="predicted"/>
<dbReference type="GeneTree" id="ENSGT00960000186736"/>
<reference evidence="4" key="1">
    <citation type="submission" date="2018-12" db="EMBL/GenBank/DDBJ databases">
        <authorList>
            <person name="Yazar S."/>
        </authorList>
    </citation>
    <scope>NUCLEOTIDE SEQUENCE [LARGE SCALE GENOMIC DNA]</scope>
</reference>
<keyword evidence="2" id="KW-0732">Signal</keyword>
<dbReference type="AlphaFoldDB" id="A0A4X2M8S7"/>
<feature type="region of interest" description="Disordered" evidence="1">
    <location>
        <begin position="26"/>
        <end position="73"/>
    </location>
</feature>
<sequence>RNMKSSTIPSLLLLLLLSLTWLRGSHGRGAEEPSIEKRAGGANQNNQLAYPTVNGGQYLNGTPSKSSASRAQPDLLQWVRFW</sequence>
<feature type="compositionally biased region" description="Polar residues" evidence="1">
    <location>
        <begin position="42"/>
        <end position="70"/>
    </location>
</feature>
<evidence type="ECO:0000313" key="3">
    <source>
        <dbReference type="Ensembl" id="ENSVURP00010030671.1"/>
    </source>
</evidence>
<evidence type="ECO:0000313" key="4">
    <source>
        <dbReference type="Proteomes" id="UP000314987"/>
    </source>
</evidence>
<dbReference type="Ensembl" id="ENSVURT00010034923.1">
    <property type="protein sequence ID" value="ENSVURP00010030671.1"/>
    <property type="gene ID" value="ENSVURG00010023455.1"/>
</dbReference>
<keyword evidence="4" id="KW-1185">Reference proteome</keyword>
<evidence type="ECO:0000256" key="2">
    <source>
        <dbReference type="SAM" id="SignalP"/>
    </source>
</evidence>
<accession>A0A4X2M8S7</accession>
<feature type="compositionally biased region" description="Basic and acidic residues" evidence="1">
    <location>
        <begin position="28"/>
        <end position="39"/>
    </location>
</feature>
<protein>
    <submittedName>
        <fullName evidence="3">Uncharacterized protein</fullName>
    </submittedName>
</protein>
<feature type="chain" id="PRO_5021307920" evidence="2">
    <location>
        <begin position="28"/>
        <end position="82"/>
    </location>
</feature>
<dbReference type="STRING" id="29139.ENSVURP00010030671"/>
<dbReference type="OMA" id="HSCICAS"/>
<name>A0A4X2M8S7_VOMUR</name>